<dbReference type="InterPro" id="IPR029039">
    <property type="entry name" value="Flavoprotein-like_sf"/>
</dbReference>
<dbReference type="EMBL" id="SRLE01000014">
    <property type="protein sequence ID" value="TGD71408.1"/>
    <property type="molecule type" value="Genomic_DNA"/>
</dbReference>
<dbReference type="OrthoDB" id="5736081at2"/>
<organism evidence="4 5">
    <name type="scientific">Mangrovimicrobium sediminis</name>
    <dbReference type="NCBI Taxonomy" id="2562682"/>
    <lineage>
        <taxon>Bacteria</taxon>
        <taxon>Pseudomonadati</taxon>
        <taxon>Pseudomonadota</taxon>
        <taxon>Gammaproteobacteria</taxon>
        <taxon>Cellvibrionales</taxon>
        <taxon>Halieaceae</taxon>
        <taxon>Mangrovimicrobium</taxon>
    </lineage>
</organism>
<gene>
    <name evidence="4" type="ORF">E4634_19250</name>
</gene>
<sequence>MTDLLIVYHTQSGTCARLARAAAHGAGRESGVRVRVLRACDAGVADLAAAGGLLLVAAENAGYLAGGMKEFVDRVFYPAIERGITLPCALLVSAGNDGRNAVAQLQRILSGIPLVEATEPVICRGEWDEQAGLRAGELGEAFAAGLAMGIF</sequence>
<dbReference type="Gene3D" id="3.40.50.360">
    <property type="match status" value="1"/>
</dbReference>
<feature type="domain" description="Flavodoxin-like" evidence="3">
    <location>
        <begin position="4"/>
        <end position="151"/>
    </location>
</feature>
<dbReference type="Proteomes" id="UP000298050">
    <property type="component" value="Unassembled WGS sequence"/>
</dbReference>
<protein>
    <submittedName>
        <fullName evidence="4">Flavodoxin</fullName>
    </submittedName>
</protein>
<keyword evidence="1" id="KW-0285">Flavoprotein</keyword>
<dbReference type="RefSeq" id="WP_135446300.1">
    <property type="nucleotide sequence ID" value="NZ_SRLE01000014.1"/>
</dbReference>
<dbReference type="GO" id="GO:0010181">
    <property type="term" value="F:FMN binding"/>
    <property type="evidence" value="ECO:0007669"/>
    <property type="project" value="InterPro"/>
</dbReference>
<keyword evidence="5" id="KW-1185">Reference proteome</keyword>
<evidence type="ECO:0000313" key="4">
    <source>
        <dbReference type="EMBL" id="TGD71408.1"/>
    </source>
</evidence>
<evidence type="ECO:0000313" key="5">
    <source>
        <dbReference type="Proteomes" id="UP000298050"/>
    </source>
</evidence>
<accession>A0A4Z0LW87</accession>
<name>A0A4Z0LW87_9GAMM</name>
<dbReference type="SUPFAM" id="SSF52218">
    <property type="entry name" value="Flavoproteins"/>
    <property type="match status" value="1"/>
</dbReference>
<evidence type="ECO:0000259" key="3">
    <source>
        <dbReference type="PROSITE" id="PS50902"/>
    </source>
</evidence>
<dbReference type="PROSITE" id="PS50902">
    <property type="entry name" value="FLAVODOXIN_LIKE"/>
    <property type="match status" value="1"/>
</dbReference>
<comment type="caution">
    <text evidence="4">The sequence shown here is derived from an EMBL/GenBank/DDBJ whole genome shotgun (WGS) entry which is preliminary data.</text>
</comment>
<dbReference type="InterPro" id="IPR008254">
    <property type="entry name" value="Flavodoxin/NO_synth"/>
</dbReference>
<proteinExistence type="predicted"/>
<reference evidence="4 5" key="1">
    <citation type="submission" date="2019-04" db="EMBL/GenBank/DDBJ databases">
        <title>Taxonomy of novel Haliea sp. from mangrove soil of West Coast of India.</title>
        <authorList>
            <person name="Verma A."/>
            <person name="Kumar P."/>
            <person name="Krishnamurthi S."/>
        </authorList>
    </citation>
    <scope>NUCLEOTIDE SEQUENCE [LARGE SCALE GENOMIC DNA]</scope>
    <source>
        <strain evidence="4 5">SAOS-164</strain>
    </source>
</reference>
<dbReference type="AlphaFoldDB" id="A0A4Z0LW87"/>
<evidence type="ECO:0000256" key="2">
    <source>
        <dbReference type="ARBA" id="ARBA00022643"/>
    </source>
</evidence>
<keyword evidence="2" id="KW-0288">FMN</keyword>
<evidence type="ECO:0000256" key="1">
    <source>
        <dbReference type="ARBA" id="ARBA00022630"/>
    </source>
</evidence>